<accession>A0A2J6PSK2</accession>
<keyword evidence="2" id="KW-1185">Reference proteome</keyword>
<dbReference type="AlphaFoldDB" id="A0A2J6PSK2"/>
<dbReference type="Proteomes" id="UP000235672">
    <property type="component" value="Unassembled WGS sequence"/>
</dbReference>
<reference evidence="1 2" key="1">
    <citation type="submission" date="2016-05" db="EMBL/GenBank/DDBJ databases">
        <title>A degradative enzymes factory behind the ericoid mycorrhizal symbiosis.</title>
        <authorList>
            <consortium name="DOE Joint Genome Institute"/>
            <person name="Martino E."/>
            <person name="Morin E."/>
            <person name="Grelet G."/>
            <person name="Kuo A."/>
            <person name="Kohler A."/>
            <person name="Daghino S."/>
            <person name="Barry K."/>
            <person name="Choi C."/>
            <person name="Cichocki N."/>
            <person name="Clum A."/>
            <person name="Copeland A."/>
            <person name="Hainaut M."/>
            <person name="Haridas S."/>
            <person name="Labutti K."/>
            <person name="Lindquist E."/>
            <person name="Lipzen A."/>
            <person name="Khouja H.-R."/>
            <person name="Murat C."/>
            <person name="Ohm R."/>
            <person name="Olson A."/>
            <person name="Spatafora J."/>
            <person name="Veneault-Fourrey C."/>
            <person name="Henrissat B."/>
            <person name="Grigoriev I."/>
            <person name="Martin F."/>
            <person name="Perotto S."/>
        </authorList>
    </citation>
    <scope>NUCLEOTIDE SEQUENCE [LARGE SCALE GENOMIC DNA]</scope>
    <source>
        <strain evidence="1 2">UAMH 7357</strain>
    </source>
</reference>
<gene>
    <name evidence="1" type="ORF">NA56DRAFT_282416</name>
</gene>
<evidence type="ECO:0000313" key="2">
    <source>
        <dbReference type="Proteomes" id="UP000235672"/>
    </source>
</evidence>
<name>A0A2J6PSK2_9HELO</name>
<dbReference type="EMBL" id="KZ613502">
    <property type="protein sequence ID" value="PMD16926.1"/>
    <property type="molecule type" value="Genomic_DNA"/>
</dbReference>
<protein>
    <submittedName>
        <fullName evidence="1">Uncharacterized protein</fullName>
    </submittedName>
</protein>
<proteinExistence type="predicted"/>
<evidence type="ECO:0000313" key="1">
    <source>
        <dbReference type="EMBL" id="PMD16926.1"/>
    </source>
</evidence>
<organism evidence="1 2">
    <name type="scientific">Hyaloscypha hepaticicola</name>
    <dbReference type="NCBI Taxonomy" id="2082293"/>
    <lineage>
        <taxon>Eukaryota</taxon>
        <taxon>Fungi</taxon>
        <taxon>Dikarya</taxon>
        <taxon>Ascomycota</taxon>
        <taxon>Pezizomycotina</taxon>
        <taxon>Leotiomycetes</taxon>
        <taxon>Helotiales</taxon>
        <taxon>Hyaloscyphaceae</taxon>
        <taxon>Hyaloscypha</taxon>
    </lineage>
</organism>
<sequence length="84" mass="9162">MILFSVIIDLCLAILSLNGLLPPDSSRPFPSSFLASNSGNELLSGSLSATPPSPSTSRSDRLRFWLETLFFLPGGLYRCKILNM</sequence>